<evidence type="ECO:0008006" key="4">
    <source>
        <dbReference type="Google" id="ProtNLM"/>
    </source>
</evidence>
<dbReference type="PANTHER" id="PTHR37540:SF5">
    <property type="entry name" value="TRANSCRIPTION FACTOR DOMAIN-CONTAINING PROTEIN"/>
    <property type="match status" value="1"/>
</dbReference>
<evidence type="ECO:0000256" key="1">
    <source>
        <dbReference type="SAM" id="MobiDB-lite"/>
    </source>
</evidence>
<gene>
    <name evidence="2" type="ORF">PV04_02803</name>
</gene>
<sequence length="501" mass="56901">MATSICELVLRGRRSPFDSDPAQTVTAEDSHKDAQSRGRHHALRRLERTPSPRIYLDDSVMDRFSALPSDLPRDVVTEQLYTARQCFVEMVTNMGPRDVYGPRFAHSILLMAARNPALMYSMMASAMLVTRVAQKSDRHYMLELQTNATAVRLLSEQMRHPPTAATEANIWAVVALGYASVVGDIRTGKCPRQSFLKELQSLHVYGRLVVNKIHVAGLMQLVQMLGGIDKITTPGMAQVISFADLFESSRNLWRLFTPFIPHTRLYLEADGLAVSVAERQWAESTMGTLATSFAMVWPEPEDDALVALLGVIRDMADFTIVVENYIEGRSVPRLPVVLTDQRNYVQHRLMSLESNEEIERRRTAPADLQYEACRLACIAYSFLVIFPLPPVVGLFERLSKRLQISVLQRRSPVDDLPYARLAMQLWILTLGAVATIGLPERAWFVNELLPVMLRLGVDQWEQMEQLLRGFLWHPKTSERDGLDVYRDVMLQARMLSRHPRQ</sequence>
<evidence type="ECO:0000313" key="3">
    <source>
        <dbReference type="Proteomes" id="UP000054266"/>
    </source>
</evidence>
<dbReference type="EMBL" id="KN846957">
    <property type="protein sequence ID" value="KIW70544.1"/>
    <property type="molecule type" value="Genomic_DNA"/>
</dbReference>
<evidence type="ECO:0000313" key="2">
    <source>
        <dbReference type="EMBL" id="KIW70544.1"/>
    </source>
</evidence>
<keyword evidence="3" id="KW-1185">Reference proteome</keyword>
<dbReference type="AlphaFoldDB" id="A0A0D2GEH7"/>
<reference evidence="2 3" key="1">
    <citation type="submission" date="2015-01" db="EMBL/GenBank/DDBJ databases">
        <title>The Genome Sequence of Capronia semiimmersa CBS27337.</title>
        <authorList>
            <consortium name="The Broad Institute Genomics Platform"/>
            <person name="Cuomo C."/>
            <person name="de Hoog S."/>
            <person name="Gorbushina A."/>
            <person name="Stielow B."/>
            <person name="Teixiera M."/>
            <person name="Abouelleil A."/>
            <person name="Chapman S.B."/>
            <person name="Priest M."/>
            <person name="Young S.K."/>
            <person name="Wortman J."/>
            <person name="Nusbaum C."/>
            <person name="Birren B."/>
        </authorList>
    </citation>
    <scope>NUCLEOTIDE SEQUENCE [LARGE SCALE GENOMIC DNA]</scope>
    <source>
        <strain evidence="2 3">CBS 27337</strain>
    </source>
</reference>
<feature type="region of interest" description="Disordered" evidence="1">
    <location>
        <begin position="17"/>
        <end position="43"/>
    </location>
</feature>
<proteinExistence type="predicted"/>
<name>A0A0D2GEH7_9EURO</name>
<organism evidence="2 3">
    <name type="scientific">Phialophora macrospora</name>
    <dbReference type="NCBI Taxonomy" id="1851006"/>
    <lineage>
        <taxon>Eukaryota</taxon>
        <taxon>Fungi</taxon>
        <taxon>Dikarya</taxon>
        <taxon>Ascomycota</taxon>
        <taxon>Pezizomycotina</taxon>
        <taxon>Eurotiomycetes</taxon>
        <taxon>Chaetothyriomycetidae</taxon>
        <taxon>Chaetothyriales</taxon>
        <taxon>Herpotrichiellaceae</taxon>
        <taxon>Phialophora</taxon>
    </lineage>
</organism>
<dbReference type="HOGENOM" id="CLU_035436_0_0_1"/>
<dbReference type="PANTHER" id="PTHR37540">
    <property type="entry name" value="TRANSCRIPTION FACTOR (ACR-2), PUTATIVE-RELATED-RELATED"/>
    <property type="match status" value="1"/>
</dbReference>
<protein>
    <recommendedName>
        <fullName evidence="4">Transcription factor domain-containing protein</fullName>
    </recommendedName>
</protein>
<accession>A0A0D2GEH7</accession>
<dbReference type="Proteomes" id="UP000054266">
    <property type="component" value="Unassembled WGS sequence"/>
</dbReference>